<protein>
    <recommendedName>
        <fullName evidence="3 7">ER membrane protein complex subunit 3</fullName>
    </recommendedName>
</protein>
<comment type="subcellular location">
    <subcellularLocation>
        <location evidence="1">Membrane</location>
        <topology evidence="1">Multi-pass membrane protein</topology>
    </subcellularLocation>
</comment>
<dbReference type="AlphaFoldDB" id="A0A0P1KMU9"/>
<evidence type="ECO:0000256" key="1">
    <source>
        <dbReference type="ARBA" id="ARBA00004141"/>
    </source>
</evidence>
<evidence type="ECO:0000256" key="6">
    <source>
        <dbReference type="ARBA" id="ARBA00023136"/>
    </source>
</evidence>
<reference evidence="9" key="1">
    <citation type="submission" date="2015-10" db="EMBL/GenBank/DDBJ databases">
        <authorList>
            <person name="Devillers H."/>
        </authorList>
    </citation>
    <scope>NUCLEOTIDE SEQUENCE [LARGE SCALE GENOMIC DNA]</scope>
</reference>
<feature type="transmembrane region" description="Helical" evidence="7">
    <location>
        <begin position="29"/>
        <end position="54"/>
    </location>
</feature>
<gene>
    <name evidence="8" type="ORF">LAQU0_S03e00650g</name>
</gene>
<accession>A0A0P1KMU9</accession>
<keyword evidence="9" id="KW-1185">Reference proteome</keyword>
<proteinExistence type="inferred from homology"/>
<dbReference type="PANTHER" id="PTHR13116:SF5">
    <property type="entry name" value="ER MEMBRANE PROTEIN COMPLEX SUBUNIT 3"/>
    <property type="match status" value="1"/>
</dbReference>
<dbReference type="GO" id="GO:0072546">
    <property type="term" value="C:EMC complex"/>
    <property type="evidence" value="ECO:0007669"/>
    <property type="project" value="TreeGrafter"/>
</dbReference>
<dbReference type="PIRSF" id="PIRSF010045">
    <property type="entry name" value="DUF850_TM_euk"/>
    <property type="match status" value="1"/>
</dbReference>
<evidence type="ECO:0000313" key="9">
    <source>
        <dbReference type="Proteomes" id="UP000236544"/>
    </source>
</evidence>
<evidence type="ECO:0000313" key="8">
    <source>
        <dbReference type="EMBL" id="CUS21354.1"/>
    </source>
</evidence>
<dbReference type="InterPro" id="IPR002809">
    <property type="entry name" value="EMC3/TMCO1"/>
</dbReference>
<evidence type="ECO:0000256" key="4">
    <source>
        <dbReference type="ARBA" id="ARBA00022692"/>
    </source>
</evidence>
<dbReference type="SMART" id="SM01415">
    <property type="entry name" value="DUF106"/>
    <property type="match status" value="1"/>
</dbReference>
<evidence type="ECO:0000256" key="2">
    <source>
        <dbReference type="ARBA" id="ARBA00005376"/>
    </source>
</evidence>
<comment type="similarity">
    <text evidence="2 7">Belongs to the EMC3 family.</text>
</comment>
<dbReference type="OrthoDB" id="6745403at2759"/>
<dbReference type="EMBL" id="LN890565">
    <property type="protein sequence ID" value="CUS21354.1"/>
    <property type="molecule type" value="Genomic_DNA"/>
</dbReference>
<comment type="function">
    <text evidence="7">The EMC seems to be required for efficient folding of proteins in the endoplasmic reticulum (ER).</text>
</comment>
<dbReference type="Proteomes" id="UP000236544">
    <property type="component" value="Unassembled WGS sequence"/>
</dbReference>
<evidence type="ECO:0000256" key="7">
    <source>
        <dbReference type="PIRNR" id="PIRNR010045"/>
    </source>
</evidence>
<dbReference type="Pfam" id="PF01956">
    <property type="entry name" value="EMC3_TMCO1"/>
    <property type="match status" value="1"/>
</dbReference>
<keyword evidence="6 7" id="KW-0472">Membrane</keyword>
<evidence type="ECO:0000256" key="5">
    <source>
        <dbReference type="ARBA" id="ARBA00022989"/>
    </source>
</evidence>
<organism evidence="8 9">
    <name type="scientific">Lachancea quebecensis</name>
    <dbReference type="NCBI Taxonomy" id="1654605"/>
    <lineage>
        <taxon>Eukaryota</taxon>
        <taxon>Fungi</taxon>
        <taxon>Dikarya</taxon>
        <taxon>Ascomycota</taxon>
        <taxon>Saccharomycotina</taxon>
        <taxon>Saccharomycetes</taxon>
        <taxon>Saccharomycetales</taxon>
        <taxon>Saccharomycetaceae</taxon>
        <taxon>Lachancea</taxon>
    </lineage>
</organism>
<keyword evidence="4 7" id="KW-0812">Transmembrane</keyword>
<dbReference type="GO" id="GO:0034975">
    <property type="term" value="P:protein folding in endoplasmic reticulum"/>
    <property type="evidence" value="ECO:0007669"/>
    <property type="project" value="TreeGrafter"/>
</dbReference>
<comment type="caution">
    <text evidence="7">Lacks conserved residue(s) required for the propagation of feature annotation.</text>
</comment>
<dbReference type="PANTHER" id="PTHR13116">
    <property type="entry name" value="ER MEMBRANE PROTEIN COMPLEX SUBUNIT 3"/>
    <property type="match status" value="1"/>
</dbReference>
<dbReference type="InterPro" id="IPR008568">
    <property type="entry name" value="EMC3"/>
</dbReference>
<sequence>MHFSTALAHLSVGTAGAVAELVLDSKLKYWVLFPISIVMILVGVMRQYIMVILGPKVKSVPRKKLTEFQYISKAQALLGNGTNLTRQSFNMRQEYLAEVLAGGKFLAQQGKPETPPNPLTDPNASDAMMGMVKGNLANYIPQTIIMWWVNHFFAGFLLMKLPFPLTVKFKEMLQSGIMTSDLDPRWVSSISWYFISTLGLNPVNNLLFGNSESDALGVVQQQQQVETMPGGPTPDVIMKSLANDITIAQHESCFDNIEDRVLELYQ</sequence>
<name>A0A0P1KMU9_9SACH</name>
<keyword evidence="5 7" id="KW-1133">Transmembrane helix</keyword>
<evidence type="ECO:0000256" key="3">
    <source>
        <dbReference type="ARBA" id="ARBA00020822"/>
    </source>
</evidence>